<dbReference type="GO" id="GO:0006629">
    <property type="term" value="P:lipid metabolic process"/>
    <property type="evidence" value="ECO:0007669"/>
    <property type="project" value="InterPro"/>
</dbReference>
<keyword evidence="4" id="KW-1185">Reference proteome</keyword>
<feature type="domain" description="GP-PDE" evidence="2">
    <location>
        <begin position="2"/>
        <end position="222"/>
    </location>
</feature>
<gene>
    <name evidence="3" type="ORF">EV645_0662</name>
</gene>
<dbReference type="SUPFAM" id="SSF51695">
    <property type="entry name" value="PLC-like phosphodiesterases"/>
    <property type="match status" value="1"/>
</dbReference>
<evidence type="ECO:0000259" key="2">
    <source>
        <dbReference type="PROSITE" id="PS51704"/>
    </source>
</evidence>
<feature type="binding site" evidence="1">
    <location>
        <position position="322"/>
    </location>
    <ligand>
        <name>Mg(2+)</name>
        <dbReference type="ChEBI" id="CHEBI:18420"/>
        <label>1</label>
        <note>catalytic</note>
    </ligand>
</feature>
<dbReference type="AlphaFoldDB" id="A0A4Q7X5Q9"/>
<dbReference type="PANTHER" id="PTHR20854:SF4">
    <property type="entry name" value="INOSITOL-1-MONOPHOSPHATASE-RELATED"/>
    <property type="match status" value="1"/>
</dbReference>
<dbReference type="EMBL" id="SHKR01000011">
    <property type="protein sequence ID" value="RZU18470.1"/>
    <property type="molecule type" value="Genomic_DNA"/>
</dbReference>
<proteinExistence type="predicted"/>
<evidence type="ECO:0000256" key="1">
    <source>
        <dbReference type="PIRSR" id="PIRSR600760-2"/>
    </source>
</evidence>
<dbReference type="GO" id="GO:0046872">
    <property type="term" value="F:metal ion binding"/>
    <property type="evidence" value="ECO:0007669"/>
    <property type="project" value="UniProtKB-KW"/>
</dbReference>
<dbReference type="Pfam" id="PF03009">
    <property type="entry name" value="GDPD"/>
    <property type="match status" value="1"/>
</dbReference>
<feature type="binding site" evidence="1">
    <location>
        <position position="325"/>
    </location>
    <ligand>
        <name>Mg(2+)</name>
        <dbReference type="ChEBI" id="CHEBI:18420"/>
        <label>1</label>
        <note>catalytic</note>
    </ligand>
</feature>
<dbReference type="GO" id="GO:0008934">
    <property type="term" value="F:inositol monophosphate 1-phosphatase activity"/>
    <property type="evidence" value="ECO:0007669"/>
    <property type="project" value="TreeGrafter"/>
</dbReference>
<reference evidence="3 4" key="1">
    <citation type="journal article" date="2015" name="Stand. Genomic Sci.">
        <title>Genomic Encyclopedia of Bacterial and Archaeal Type Strains, Phase III: the genomes of soil and plant-associated and newly described type strains.</title>
        <authorList>
            <person name="Whitman W.B."/>
            <person name="Woyke T."/>
            <person name="Klenk H.P."/>
            <person name="Zhou Y."/>
            <person name="Lilburn T.G."/>
            <person name="Beck B.J."/>
            <person name="De Vos P."/>
            <person name="Vandamme P."/>
            <person name="Eisen J.A."/>
            <person name="Garrity G."/>
            <person name="Hugenholtz P."/>
            <person name="Kyrpides N.C."/>
        </authorList>
    </citation>
    <scope>NUCLEOTIDE SEQUENCE [LARGE SCALE GENOMIC DNA]</scope>
    <source>
        <strain evidence="3 4">VKM Ac-2540</strain>
    </source>
</reference>
<dbReference type="Gene3D" id="3.30.540.10">
    <property type="entry name" value="Fructose-1,6-Bisphosphatase, subunit A, domain 1"/>
    <property type="match status" value="1"/>
</dbReference>
<dbReference type="Gene3D" id="3.40.190.80">
    <property type="match status" value="1"/>
</dbReference>
<dbReference type="RefSeq" id="WP_130439595.1">
    <property type="nucleotide sequence ID" value="NZ_SHKR01000011.1"/>
</dbReference>
<name>A0A4Q7X5Q9_9ACTN</name>
<dbReference type="PRINTS" id="PR00377">
    <property type="entry name" value="IMPHPHTASES"/>
</dbReference>
<dbReference type="InterPro" id="IPR017946">
    <property type="entry name" value="PLC-like_Pdiesterase_TIM-brl"/>
</dbReference>
<dbReference type="InterPro" id="IPR000760">
    <property type="entry name" value="Inositol_monophosphatase-like"/>
</dbReference>
<keyword evidence="1" id="KW-0479">Metal-binding</keyword>
<dbReference type="OrthoDB" id="9772456at2"/>
<comment type="caution">
    <text evidence="3">The sequence shown here is derived from an EMBL/GenBank/DDBJ whole genome shotgun (WGS) entry which is preliminary data.</text>
</comment>
<accession>A0A4Q7X5Q9</accession>
<dbReference type="SUPFAM" id="SSF56655">
    <property type="entry name" value="Carbohydrate phosphatase"/>
    <property type="match status" value="1"/>
</dbReference>
<sequence>MSTATAHRGDVERHRENTIAAVRSAIDAGAEFIEIDVRVTRDGRVVVLHDETLERLWGLDREVSQVDWADVAALGEGENRIPLLADVLTLAAGTSSTLLIDSSTPEIVDAAMRVVLGSGVRVAWCGALEALRTVRALDPEASIWLPWDRRDLPSADVLAELRPDVVNTEYLLLSAELIDVVHRAGLDVACWTVDDEDAMRWVLALGADVVTTNRLGVLRKVVAEGRASWEEAPRPVKLTDDELVEAIAVAGELARWANDFTRNADLGDVRTKANAADHVTAVDLAVEAHVRKVIAERLPGHLVVGEEMGGVARPGVPCWYVDPVDGTANLANGVPWTAFSLALAIDREPFVAVVGDVWRDQVFAAVAGKGAELDGRPLELQTSDRAESGLEGRIVSTELLNHSPWPGMDLFLDGLRDRFCTLRVMGSGTLTLAGPAAGRGVGAVIERFSPIDHLASALVVREAGGVLLDDNGNETVWPESGGILAARPEYAQELHKLWSVARRKGV</sequence>
<dbReference type="PANTHER" id="PTHR20854">
    <property type="entry name" value="INOSITOL MONOPHOSPHATASE"/>
    <property type="match status" value="1"/>
</dbReference>
<organism evidence="3 4">
    <name type="scientific">Kribbella rubisoli</name>
    <dbReference type="NCBI Taxonomy" id="3075929"/>
    <lineage>
        <taxon>Bacteria</taxon>
        <taxon>Bacillati</taxon>
        <taxon>Actinomycetota</taxon>
        <taxon>Actinomycetes</taxon>
        <taxon>Propionibacteriales</taxon>
        <taxon>Kribbellaceae</taxon>
        <taxon>Kribbella</taxon>
    </lineage>
</organism>
<dbReference type="GO" id="GO:0006020">
    <property type="term" value="P:inositol metabolic process"/>
    <property type="evidence" value="ECO:0007669"/>
    <property type="project" value="TreeGrafter"/>
</dbReference>
<dbReference type="GO" id="GO:0007165">
    <property type="term" value="P:signal transduction"/>
    <property type="evidence" value="ECO:0007669"/>
    <property type="project" value="TreeGrafter"/>
</dbReference>
<feature type="binding site" evidence="1">
    <location>
        <position position="452"/>
    </location>
    <ligand>
        <name>Mg(2+)</name>
        <dbReference type="ChEBI" id="CHEBI:18420"/>
        <label>1</label>
        <note>catalytic</note>
    </ligand>
</feature>
<dbReference type="PROSITE" id="PS51704">
    <property type="entry name" value="GP_PDE"/>
    <property type="match status" value="1"/>
</dbReference>
<evidence type="ECO:0000313" key="3">
    <source>
        <dbReference type="EMBL" id="RZU18470.1"/>
    </source>
</evidence>
<comment type="cofactor">
    <cofactor evidence="1">
        <name>Mg(2+)</name>
        <dbReference type="ChEBI" id="CHEBI:18420"/>
    </cofactor>
</comment>
<dbReference type="Proteomes" id="UP000292027">
    <property type="component" value="Unassembled WGS sequence"/>
</dbReference>
<dbReference type="GO" id="GO:0008081">
    <property type="term" value="F:phosphoric diester hydrolase activity"/>
    <property type="evidence" value="ECO:0007669"/>
    <property type="project" value="InterPro"/>
</dbReference>
<evidence type="ECO:0000313" key="4">
    <source>
        <dbReference type="Proteomes" id="UP000292027"/>
    </source>
</evidence>
<dbReference type="InterPro" id="IPR030395">
    <property type="entry name" value="GP_PDE_dom"/>
</dbReference>
<keyword evidence="1" id="KW-0460">Magnesium</keyword>
<dbReference type="Pfam" id="PF00459">
    <property type="entry name" value="Inositol_P"/>
    <property type="match status" value="1"/>
</dbReference>
<feature type="binding site" evidence="1">
    <location>
        <position position="306"/>
    </location>
    <ligand>
        <name>Mg(2+)</name>
        <dbReference type="ChEBI" id="CHEBI:18420"/>
        <label>1</label>
        <note>catalytic</note>
    </ligand>
</feature>
<protein>
    <submittedName>
        <fullName evidence="3">Myo-inositol-1(Or 4)-monophosphatase/deoxyribonuclease-2</fullName>
    </submittedName>
</protein>
<dbReference type="Gene3D" id="3.20.20.190">
    <property type="entry name" value="Phosphatidylinositol (PI) phosphodiesterase"/>
    <property type="match status" value="1"/>
</dbReference>